<feature type="transmembrane region" description="Helical" evidence="1">
    <location>
        <begin position="380"/>
        <end position="400"/>
    </location>
</feature>
<dbReference type="RefSeq" id="WP_159427762.1">
    <property type="nucleotide sequence ID" value="NZ_JBHSHI010000001.1"/>
</dbReference>
<protein>
    <submittedName>
        <fullName evidence="2">Uncharacterized membrane protein YfhO</fullName>
    </submittedName>
</protein>
<dbReference type="Proteomes" id="UP000199376">
    <property type="component" value="Unassembled WGS sequence"/>
</dbReference>
<name>A0A1I1E016_9LACO</name>
<evidence type="ECO:0000256" key="1">
    <source>
        <dbReference type="SAM" id="Phobius"/>
    </source>
</evidence>
<keyword evidence="3" id="KW-1185">Reference proteome</keyword>
<dbReference type="Pfam" id="PF09586">
    <property type="entry name" value="YfhO"/>
    <property type="match status" value="1"/>
</dbReference>
<dbReference type="EMBL" id="FOLI01000001">
    <property type="protein sequence ID" value="SFB78153.1"/>
    <property type="molecule type" value="Genomic_DNA"/>
</dbReference>
<dbReference type="OrthoDB" id="9815466at2"/>
<dbReference type="PANTHER" id="PTHR38454">
    <property type="entry name" value="INTEGRAL MEMBRANE PROTEIN-RELATED"/>
    <property type="match status" value="1"/>
</dbReference>
<feature type="transmembrane region" description="Helical" evidence="1">
    <location>
        <begin position="225"/>
        <end position="247"/>
    </location>
</feature>
<feature type="transmembrane region" description="Helical" evidence="1">
    <location>
        <begin position="107"/>
        <end position="127"/>
    </location>
</feature>
<feature type="transmembrane region" description="Helical" evidence="1">
    <location>
        <begin position="12"/>
        <end position="30"/>
    </location>
</feature>
<feature type="transmembrane region" description="Helical" evidence="1">
    <location>
        <begin position="412"/>
        <end position="429"/>
    </location>
</feature>
<feature type="transmembrane region" description="Helical" evidence="1">
    <location>
        <begin position="159"/>
        <end position="178"/>
    </location>
</feature>
<feature type="transmembrane region" description="Helical" evidence="1">
    <location>
        <begin position="184"/>
        <end position="213"/>
    </location>
</feature>
<feature type="transmembrane region" description="Helical" evidence="1">
    <location>
        <begin position="292"/>
        <end position="310"/>
    </location>
</feature>
<accession>A0A1I1E016</accession>
<reference evidence="2 3" key="1">
    <citation type="submission" date="2016-10" db="EMBL/GenBank/DDBJ databases">
        <authorList>
            <person name="de Groot N.N."/>
        </authorList>
    </citation>
    <scope>NUCLEOTIDE SEQUENCE [LARGE SCALE GENOMIC DNA]</scope>
    <source>
        <strain evidence="2 3">DSM 19113</strain>
    </source>
</reference>
<gene>
    <name evidence="2" type="ORF">SAMN05660453_0122</name>
</gene>
<keyword evidence="1" id="KW-0472">Membrane</keyword>
<dbReference type="AlphaFoldDB" id="A0A1I1E016"/>
<keyword evidence="1" id="KW-1133">Transmembrane helix</keyword>
<feature type="transmembrane region" description="Helical" evidence="1">
    <location>
        <begin position="133"/>
        <end position="152"/>
    </location>
</feature>
<dbReference type="InterPro" id="IPR018580">
    <property type="entry name" value="Uncharacterised_YfhO"/>
</dbReference>
<dbReference type="PANTHER" id="PTHR38454:SF1">
    <property type="entry name" value="INTEGRAL MEMBRANE PROTEIN"/>
    <property type="match status" value="1"/>
</dbReference>
<feature type="transmembrane region" description="Helical" evidence="1">
    <location>
        <begin position="84"/>
        <end position="100"/>
    </location>
</feature>
<feature type="transmembrane region" description="Helical" evidence="1">
    <location>
        <begin position="436"/>
        <end position="455"/>
    </location>
</feature>
<feature type="transmembrane region" description="Helical" evidence="1">
    <location>
        <begin position="350"/>
        <end position="368"/>
    </location>
</feature>
<evidence type="ECO:0000313" key="2">
    <source>
        <dbReference type="EMBL" id="SFB78153.1"/>
    </source>
</evidence>
<feature type="transmembrane region" description="Helical" evidence="1">
    <location>
        <begin position="840"/>
        <end position="861"/>
    </location>
</feature>
<evidence type="ECO:0000313" key="3">
    <source>
        <dbReference type="Proteomes" id="UP000199376"/>
    </source>
</evidence>
<feature type="transmembrane region" description="Helical" evidence="1">
    <location>
        <begin position="322"/>
        <end position="344"/>
    </location>
</feature>
<keyword evidence="1" id="KW-0812">Transmembrane</keyword>
<organism evidence="2 3">
    <name type="scientific">Fructobacillus durionis</name>
    <dbReference type="NCBI Taxonomy" id="283737"/>
    <lineage>
        <taxon>Bacteria</taxon>
        <taxon>Bacillati</taxon>
        <taxon>Bacillota</taxon>
        <taxon>Bacilli</taxon>
        <taxon>Lactobacillales</taxon>
        <taxon>Lactobacillaceae</taxon>
        <taxon>Fructobacillus</taxon>
    </lineage>
</organism>
<dbReference type="STRING" id="283737.SAMN05660453_0122"/>
<proteinExistence type="predicted"/>
<sequence>MKKTIQNSLYSPVALSFWLPFFFLLTYFIYRHMAPFGNSTILTVDLGQQYLDYFAQFKHTVLQDPSAFFYSFSSGLGSDMVAEWSYYLMSPFNFIFLLANPTTLPDWILLVTLLKIAFAGLTMAIFLERALHLKGYIVTIFAINYPLSAWFISNDLNLLWLDTAILVPIVLLTLHKLLRTSKAWPFALSLSLAILSNYYIAWMLALFLILYLPIAWTNERPKQPLLLLLKVAIASLSAVLLTAWLWLPTLAQLQMGKTTHSAKWTLSFENNPAFLFFKLIPGSFDFNQMQNGQANFLVAPIIIFFIWAFFSKKSIRLTEKFFSLFAMAILILATCWTPLILLFHGGQYPVWYPARFSFFISLLAIILAARGYQPGWLPSILARLFFLAGTLAITICGSLQLNKLSYIDKPELLTFLFVYLLTILTLLFLNQHILRLWVLGILTAFFLIANLAMTLNHISYLTNKEYQSGAKQVSIVNQSLKQDNSWYRVAEGLGRTYNDGFLGSFKAGSHFSSLLPANSATFYRNMGQISGDSKVSYNNGTTVLDSLLSFKYYLDQSNDSSSKQTNTLKRSTRPDYQNAPIVASGKGWAIKKNETALPLAYAASNQALNTPINIRYPLANQERLLTYLAGKKAEILLTQQPLSMSGSYNLAKSENITGGVIQAVNKKEPASLLLTFTPTTDGAYYLNLGGAFDLSGVILTLNGHQVKQESGYNHTVALNLANDAKGQEQTLAIVLQKGTSKGYLDDLALYAFDKTQVQKDLEKLHTHPLKITKSSSRRIEGEMTTTKQQSLIMTSILYAPGWKAQLDGHTVATKQVASGLLAVPSTPGKHHLVLTYTPPYLMVGIVISGTFAFLLSLIYGYKRFFSLARSKRP</sequence>